<comment type="caution">
    <text evidence="1">The sequence shown here is derived from an EMBL/GenBank/DDBJ whole genome shotgun (WGS) entry which is preliminary data.</text>
</comment>
<reference evidence="1" key="1">
    <citation type="submission" date="2020-08" db="EMBL/GenBank/DDBJ databases">
        <title>Multicomponent nature underlies the extraordinary mechanical properties of spider dragline silk.</title>
        <authorList>
            <person name="Kono N."/>
            <person name="Nakamura H."/>
            <person name="Mori M."/>
            <person name="Yoshida Y."/>
            <person name="Ohtoshi R."/>
            <person name="Malay A.D."/>
            <person name="Moran D.A.P."/>
            <person name="Tomita M."/>
            <person name="Numata K."/>
            <person name="Arakawa K."/>
        </authorList>
    </citation>
    <scope>NUCLEOTIDE SEQUENCE</scope>
</reference>
<dbReference type="AlphaFoldDB" id="A0A8X6QG79"/>
<evidence type="ECO:0000313" key="1">
    <source>
        <dbReference type="EMBL" id="GFU17267.1"/>
    </source>
</evidence>
<dbReference type="Proteomes" id="UP000887013">
    <property type="component" value="Unassembled WGS sequence"/>
</dbReference>
<evidence type="ECO:0000313" key="2">
    <source>
        <dbReference type="Proteomes" id="UP000887013"/>
    </source>
</evidence>
<accession>A0A8X6QG79</accession>
<gene>
    <name evidence="1" type="ORF">NPIL_250311</name>
</gene>
<protein>
    <submittedName>
        <fullName evidence="1">Uncharacterized protein</fullName>
    </submittedName>
</protein>
<sequence length="26" mass="2802">GIQVSSIDSTVWWSIGARGGDERVIL</sequence>
<organism evidence="1 2">
    <name type="scientific">Nephila pilipes</name>
    <name type="common">Giant wood spider</name>
    <name type="synonym">Nephila maculata</name>
    <dbReference type="NCBI Taxonomy" id="299642"/>
    <lineage>
        <taxon>Eukaryota</taxon>
        <taxon>Metazoa</taxon>
        <taxon>Ecdysozoa</taxon>
        <taxon>Arthropoda</taxon>
        <taxon>Chelicerata</taxon>
        <taxon>Arachnida</taxon>
        <taxon>Araneae</taxon>
        <taxon>Araneomorphae</taxon>
        <taxon>Entelegynae</taxon>
        <taxon>Araneoidea</taxon>
        <taxon>Nephilidae</taxon>
        <taxon>Nephila</taxon>
    </lineage>
</organism>
<feature type="non-terminal residue" evidence="1">
    <location>
        <position position="1"/>
    </location>
</feature>
<keyword evidence="2" id="KW-1185">Reference proteome</keyword>
<proteinExistence type="predicted"/>
<name>A0A8X6QG79_NEPPI</name>
<dbReference type="EMBL" id="BMAW01079899">
    <property type="protein sequence ID" value="GFU17267.1"/>
    <property type="molecule type" value="Genomic_DNA"/>
</dbReference>